<accession>A0A178LPZ6</accession>
<reference evidence="2 3" key="1">
    <citation type="submission" date="2016-04" db="EMBL/GenBank/DDBJ databases">
        <title>Draft Genome Sequences of Staphylococcus capitis Strain H36, S. capitis Strain H65, S. cohnii Strain H62, S. hominis Strain H69, Mycobacterium iranicum Strain H39, Plantibacter sp. Strain H53, Pseudomonas oryzihabitans Strain H72, and Microbacterium sp. Strain H83, isolated from residential settings.</title>
        <authorList>
            <person name="Lymperopoulou D."/>
            <person name="Adams R.I."/>
            <person name="Lindow S."/>
            <person name="Coil D.A."/>
            <person name="Jospin G."/>
            <person name="Eisen J.A."/>
        </authorList>
    </citation>
    <scope>NUCLEOTIDE SEQUENCE [LARGE SCALE GENOMIC DNA]</scope>
    <source>
        <strain evidence="2 3">H39</strain>
    </source>
</reference>
<evidence type="ECO:0000313" key="3">
    <source>
        <dbReference type="Proteomes" id="UP000078396"/>
    </source>
</evidence>
<dbReference type="Proteomes" id="UP000078396">
    <property type="component" value="Unassembled WGS sequence"/>
</dbReference>
<evidence type="ECO:0000256" key="1">
    <source>
        <dbReference type="SAM" id="Phobius"/>
    </source>
</evidence>
<sequence>MTPSQRSILLALATGVGGFLVLFAFGVAWLLSAGLGALLAVFALFTLNYLSPTDKQGELDDNVRRLDQFTTRIRALSLRVADDETRASLQAGCDAMPGMIEIIRSRDIRVALPLSQRSLLYVKDVAETLDDYVDIQDQADAKYLALGQQELQKFVSFARQPDRELSEQKMNEYINSLTALNLNQPPELS</sequence>
<keyword evidence="1" id="KW-1133">Transmembrane helix</keyword>
<dbReference type="AlphaFoldDB" id="A0A178LPZ6"/>
<evidence type="ECO:0000313" key="2">
    <source>
        <dbReference type="EMBL" id="OAN33571.1"/>
    </source>
</evidence>
<organism evidence="2 3">
    <name type="scientific">Mycolicibacterium iranicum</name>
    <name type="common">Mycobacterium iranicum</name>
    <dbReference type="NCBI Taxonomy" id="912594"/>
    <lineage>
        <taxon>Bacteria</taxon>
        <taxon>Bacillati</taxon>
        <taxon>Actinomycetota</taxon>
        <taxon>Actinomycetes</taxon>
        <taxon>Mycobacteriales</taxon>
        <taxon>Mycobacteriaceae</taxon>
        <taxon>Mycolicibacterium</taxon>
    </lineage>
</organism>
<keyword evidence="1" id="KW-0472">Membrane</keyword>
<dbReference type="RefSeq" id="WP_064284068.1">
    <property type="nucleotide sequence ID" value="NZ_LWCS01000048.1"/>
</dbReference>
<gene>
    <name evidence="2" type="ORF">A4X20_27805</name>
</gene>
<protein>
    <submittedName>
        <fullName evidence="2">Uncharacterized protein</fullName>
    </submittedName>
</protein>
<feature type="transmembrane region" description="Helical" evidence="1">
    <location>
        <begin position="31"/>
        <end position="50"/>
    </location>
</feature>
<feature type="transmembrane region" description="Helical" evidence="1">
    <location>
        <begin position="7"/>
        <end position="25"/>
    </location>
</feature>
<comment type="caution">
    <text evidence="2">The sequence shown here is derived from an EMBL/GenBank/DDBJ whole genome shotgun (WGS) entry which is preliminary data.</text>
</comment>
<dbReference type="EMBL" id="LWCS01000048">
    <property type="protein sequence ID" value="OAN33571.1"/>
    <property type="molecule type" value="Genomic_DNA"/>
</dbReference>
<name>A0A178LPZ6_MYCIR</name>
<keyword evidence="1" id="KW-0812">Transmembrane</keyword>
<proteinExistence type="predicted"/>